<dbReference type="EMBL" id="BGPR01038008">
    <property type="protein sequence ID" value="GBO13778.1"/>
    <property type="molecule type" value="Genomic_DNA"/>
</dbReference>
<dbReference type="OrthoDB" id="6753017at2759"/>
<sequence>MVIEQTLMRSMKSSGGLTGGRGVSDSVLAIWVGGSPTAVTICSSIEEFAGKVFSSGEQHIDFRVSRRKSDEQDTFKIYEWFVNHPPFPELPSLMSLSTGVIGNSKTNSYQALEIGTRMMKSFIGSNFGDIKQSKKNVVLPLVLCCHL</sequence>
<gene>
    <name evidence="1" type="ORF">AVEN_34892_1</name>
</gene>
<dbReference type="AlphaFoldDB" id="A0A4Y2ULN7"/>
<protein>
    <submittedName>
        <fullName evidence="1">Uncharacterized protein</fullName>
    </submittedName>
</protein>
<organism evidence="1 2">
    <name type="scientific">Araneus ventricosus</name>
    <name type="common">Orbweaver spider</name>
    <name type="synonym">Epeira ventricosa</name>
    <dbReference type="NCBI Taxonomy" id="182803"/>
    <lineage>
        <taxon>Eukaryota</taxon>
        <taxon>Metazoa</taxon>
        <taxon>Ecdysozoa</taxon>
        <taxon>Arthropoda</taxon>
        <taxon>Chelicerata</taxon>
        <taxon>Arachnida</taxon>
        <taxon>Araneae</taxon>
        <taxon>Araneomorphae</taxon>
        <taxon>Entelegynae</taxon>
        <taxon>Araneoidea</taxon>
        <taxon>Araneidae</taxon>
        <taxon>Araneus</taxon>
    </lineage>
</organism>
<reference evidence="1 2" key="1">
    <citation type="journal article" date="2019" name="Sci. Rep.">
        <title>Orb-weaving spider Araneus ventricosus genome elucidates the spidroin gene catalogue.</title>
        <authorList>
            <person name="Kono N."/>
            <person name="Nakamura H."/>
            <person name="Ohtoshi R."/>
            <person name="Moran D.A.P."/>
            <person name="Shinohara A."/>
            <person name="Yoshida Y."/>
            <person name="Fujiwara M."/>
            <person name="Mori M."/>
            <person name="Tomita M."/>
            <person name="Arakawa K."/>
        </authorList>
    </citation>
    <scope>NUCLEOTIDE SEQUENCE [LARGE SCALE GENOMIC DNA]</scope>
</reference>
<keyword evidence="2" id="KW-1185">Reference proteome</keyword>
<dbReference type="Proteomes" id="UP000499080">
    <property type="component" value="Unassembled WGS sequence"/>
</dbReference>
<proteinExistence type="predicted"/>
<evidence type="ECO:0000313" key="1">
    <source>
        <dbReference type="EMBL" id="GBO13778.1"/>
    </source>
</evidence>
<comment type="caution">
    <text evidence="1">The sequence shown here is derived from an EMBL/GenBank/DDBJ whole genome shotgun (WGS) entry which is preliminary data.</text>
</comment>
<name>A0A4Y2ULN7_ARAVE</name>
<evidence type="ECO:0000313" key="2">
    <source>
        <dbReference type="Proteomes" id="UP000499080"/>
    </source>
</evidence>
<accession>A0A4Y2ULN7</accession>